<evidence type="ECO:0000313" key="2">
    <source>
        <dbReference type="Proteomes" id="UP000509638"/>
    </source>
</evidence>
<organism evidence="1 2">
    <name type="scientific">Microbacterium oleivorans</name>
    <dbReference type="NCBI Taxonomy" id="273677"/>
    <lineage>
        <taxon>Bacteria</taxon>
        <taxon>Bacillati</taxon>
        <taxon>Actinomycetota</taxon>
        <taxon>Actinomycetes</taxon>
        <taxon>Micrococcales</taxon>
        <taxon>Microbacteriaceae</taxon>
        <taxon>Microbacterium</taxon>
    </lineage>
</organism>
<sequence>MCSHPVTPTEDRFSIEGQLVTSFSGVVARLAAAHPALAVVDIERVVLREWEAFSAGRPIVVPVGVEEGATEMLGVDASASLDR</sequence>
<proteinExistence type="predicted"/>
<gene>
    <name evidence="1" type="ORF">HW566_10265</name>
</gene>
<dbReference type="RefSeq" id="WP_178012617.1">
    <property type="nucleotide sequence ID" value="NZ_CP058316.1"/>
</dbReference>
<reference evidence="1 2" key="1">
    <citation type="submission" date="2020-06" db="EMBL/GenBank/DDBJ databases">
        <authorList>
            <person name="Jo H."/>
        </authorList>
    </citation>
    <scope>NUCLEOTIDE SEQUENCE [LARGE SCALE GENOMIC DNA]</scope>
    <source>
        <strain evidence="1 2">I46</strain>
    </source>
</reference>
<evidence type="ECO:0000313" key="1">
    <source>
        <dbReference type="EMBL" id="QLD12114.1"/>
    </source>
</evidence>
<dbReference type="AlphaFoldDB" id="A0A7D5IT95"/>
<accession>A0A7D5IT95</accession>
<name>A0A7D5IT95_9MICO</name>
<protein>
    <submittedName>
        <fullName evidence="1">Uncharacterized protein</fullName>
    </submittedName>
</protein>
<dbReference type="EMBL" id="CP058316">
    <property type="protein sequence ID" value="QLD12114.1"/>
    <property type="molecule type" value="Genomic_DNA"/>
</dbReference>
<dbReference type="Proteomes" id="UP000509638">
    <property type="component" value="Chromosome"/>
</dbReference>